<keyword evidence="3" id="KW-1185">Reference proteome</keyword>
<reference evidence="2" key="1">
    <citation type="journal article" date="2020" name="Stud. Mycol.">
        <title>101 Dothideomycetes genomes: a test case for predicting lifestyles and emergence of pathogens.</title>
        <authorList>
            <person name="Haridas S."/>
            <person name="Albert R."/>
            <person name="Binder M."/>
            <person name="Bloem J."/>
            <person name="Labutti K."/>
            <person name="Salamov A."/>
            <person name="Andreopoulos B."/>
            <person name="Baker S."/>
            <person name="Barry K."/>
            <person name="Bills G."/>
            <person name="Bluhm B."/>
            <person name="Cannon C."/>
            <person name="Castanera R."/>
            <person name="Culley D."/>
            <person name="Daum C."/>
            <person name="Ezra D."/>
            <person name="Gonzalez J."/>
            <person name="Henrissat B."/>
            <person name="Kuo A."/>
            <person name="Liang C."/>
            <person name="Lipzen A."/>
            <person name="Lutzoni F."/>
            <person name="Magnuson J."/>
            <person name="Mondo S."/>
            <person name="Nolan M."/>
            <person name="Ohm R."/>
            <person name="Pangilinan J."/>
            <person name="Park H.-J."/>
            <person name="Ramirez L."/>
            <person name="Alfaro M."/>
            <person name="Sun H."/>
            <person name="Tritt A."/>
            <person name="Yoshinaga Y."/>
            <person name="Zwiers L.-H."/>
            <person name="Turgeon B."/>
            <person name="Goodwin S."/>
            <person name="Spatafora J."/>
            <person name="Crous P."/>
            <person name="Grigoriev I."/>
        </authorList>
    </citation>
    <scope>NUCLEOTIDE SEQUENCE</scope>
    <source>
        <strain evidence="2">CBS 122681</strain>
    </source>
</reference>
<accession>A0A6A6TAY6</accession>
<evidence type="ECO:0000256" key="1">
    <source>
        <dbReference type="SAM" id="MobiDB-lite"/>
    </source>
</evidence>
<organism evidence="2 3">
    <name type="scientific">Lophiostoma macrostomum CBS 122681</name>
    <dbReference type="NCBI Taxonomy" id="1314788"/>
    <lineage>
        <taxon>Eukaryota</taxon>
        <taxon>Fungi</taxon>
        <taxon>Dikarya</taxon>
        <taxon>Ascomycota</taxon>
        <taxon>Pezizomycotina</taxon>
        <taxon>Dothideomycetes</taxon>
        <taxon>Pleosporomycetidae</taxon>
        <taxon>Pleosporales</taxon>
        <taxon>Lophiostomataceae</taxon>
        <taxon>Lophiostoma</taxon>
    </lineage>
</organism>
<proteinExistence type="predicted"/>
<name>A0A6A6TAY6_9PLEO</name>
<dbReference type="AlphaFoldDB" id="A0A6A6TAY6"/>
<gene>
    <name evidence="2" type="ORF">K491DRAFT_345387</name>
</gene>
<protein>
    <submittedName>
        <fullName evidence="2">Uncharacterized protein</fullName>
    </submittedName>
</protein>
<dbReference type="EMBL" id="MU004328">
    <property type="protein sequence ID" value="KAF2657149.1"/>
    <property type="molecule type" value="Genomic_DNA"/>
</dbReference>
<dbReference type="Proteomes" id="UP000799324">
    <property type="component" value="Unassembled WGS sequence"/>
</dbReference>
<evidence type="ECO:0000313" key="3">
    <source>
        <dbReference type="Proteomes" id="UP000799324"/>
    </source>
</evidence>
<evidence type="ECO:0000313" key="2">
    <source>
        <dbReference type="EMBL" id="KAF2657149.1"/>
    </source>
</evidence>
<feature type="region of interest" description="Disordered" evidence="1">
    <location>
        <begin position="22"/>
        <end position="44"/>
    </location>
</feature>
<sequence>MKDFSIGLLATTLQVWGKSLEETNEQRQRGGPVEQSWLGGGAHEGDSEMHCQGRRWVFLALDVVSGWRWRTRAENTTQRHIWRASGRGQQPQDRSPVPFFVFCIMYLEVAPAQCLSQPPRHRLPTQAEPRPYSIQRQIKIRRGWTYRPQPWACPSIIHNTNAAKPDAR</sequence>